<dbReference type="PANTHER" id="PTHR38926:SF5">
    <property type="entry name" value="F-BOX AND LEUCINE-RICH REPEAT PROTEIN 6"/>
    <property type="match status" value="1"/>
</dbReference>
<gene>
    <name evidence="3" type="ORF">WG66_10737</name>
</gene>
<sequence length="530" mass="60531">MDFPPSKRLATSNRALEVQRLLRTTVSPDSRNVITQYLNDVERDIRSYEAEINQHKAAIMALESRRNNMKKMAEKYRFLLSPVHRLPPEILASIFGYCCERNVLTPEEPPPAMVLSMVCGRWREILLSTPSLWASIDIITDWWDPDDYSMLDRIAQIFILRSRSQPLTLSLNMEQLLPTFQLVAFVNALISTSSRWKSLQLSLETSTARDFGLDAIRGKLPLLEYLDLQVWVYDDTAFEVFDAFQECPVLHTATFFCQYEFYAHFIFPWHQIRTITFRNTDSQEALSQLSLCRNIRDAKLFCVGDQPHYEGRIVNSIENLHVVAIKQADVSAVYQALTLPHLSSMQLEGRGPTDPIDWTDWDEQPVQDFFVRSSCSLTSLSLKWLRISDEQTISLLQLLPTLQSLSVEEYYFGQTSASTRPNRIVSSTFLNHLSIDHATPSPRGQFLPRLTDLVLTVHPCAPDHAALSNAVATRWLPDREFALEIGVQCLRTLTLKLIGHDSEAARGLFSSFECFRDVGMQISVSYVPVS</sequence>
<dbReference type="SUPFAM" id="SSF52047">
    <property type="entry name" value="RNI-like"/>
    <property type="match status" value="1"/>
</dbReference>
<dbReference type="AlphaFoldDB" id="A0A0W0FKA2"/>
<keyword evidence="1" id="KW-0175">Coiled coil</keyword>
<dbReference type="EMBL" id="LATX01001891">
    <property type="protein sequence ID" value="KTB36688.1"/>
    <property type="molecule type" value="Genomic_DNA"/>
</dbReference>
<dbReference type="PANTHER" id="PTHR38926">
    <property type="entry name" value="F-BOX DOMAIN CONTAINING PROTEIN, EXPRESSED"/>
    <property type="match status" value="1"/>
</dbReference>
<protein>
    <recommendedName>
        <fullName evidence="2">F-box domain-containing protein</fullName>
    </recommendedName>
</protein>
<name>A0A0W0FKA2_MONRR</name>
<dbReference type="Proteomes" id="UP000054988">
    <property type="component" value="Unassembled WGS sequence"/>
</dbReference>
<evidence type="ECO:0000256" key="1">
    <source>
        <dbReference type="SAM" id="Coils"/>
    </source>
</evidence>
<evidence type="ECO:0000313" key="3">
    <source>
        <dbReference type="EMBL" id="KTB36688.1"/>
    </source>
</evidence>
<dbReference type="Gene3D" id="1.20.1280.50">
    <property type="match status" value="1"/>
</dbReference>
<feature type="domain" description="F-box" evidence="2">
    <location>
        <begin position="80"/>
        <end position="136"/>
    </location>
</feature>
<dbReference type="InterPro" id="IPR001810">
    <property type="entry name" value="F-box_dom"/>
</dbReference>
<dbReference type="PROSITE" id="PS50181">
    <property type="entry name" value="FBOX"/>
    <property type="match status" value="1"/>
</dbReference>
<evidence type="ECO:0000259" key="2">
    <source>
        <dbReference type="PROSITE" id="PS50181"/>
    </source>
</evidence>
<dbReference type="Pfam" id="PF12937">
    <property type="entry name" value="F-box-like"/>
    <property type="match status" value="1"/>
</dbReference>
<dbReference type="InterPro" id="IPR032675">
    <property type="entry name" value="LRR_dom_sf"/>
</dbReference>
<feature type="coiled-coil region" evidence="1">
    <location>
        <begin position="38"/>
        <end position="72"/>
    </location>
</feature>
<comment type="caution">
    <text evidence="3">The sequence shown here is derived from an EMBL/GenBank/DDBJ whole genome shotgun (WGS) entry which is preliminary data.</text>
</comment>
<reference evidence="3 4" key="1">
    <citation type="submission" date="2015-12" db="EMBL/GenBank/DDBJ databases">
        <title>Draft genome sequence of Moniliophthora roreri, the causal agent of frosty pod rot of cacao.</title>
        <authorList>
            <person name="Aime M.C."/>
            <person name="Diaz-Valderrama J.R."/>
            <person name="Kijpornyongpan T."/>
            <person name="Phillips-Mora W."/>
        </authorList>
    </citation>
    <scope>NUCLEOTIDE SEQUENCE [LARGE SCALE GENOMIC DNA]</scope>
    <source>
        <strain evidence="3 4">MCA 2952</strain>
    </source>
</reference>
<accession>A0A0W0FKA2</accession>
<evidence type="ECO:0000313" key="4">
    <source>
        <dbReference type="Proteomes" id="UP000054988"/>
    </source>
</evidence>
<proteinExistence type="predicted"/>
<dbReference type="Gene3D" id="3.80.10.10">
    <property type="entry name" value="Ribonuclease Inhibitor"/>
    <property type="match status" value="1"/>
</dbReference>
<organism evidence="3 4">
    <name type="scientific">Moniliophthora roreri</name>
    <name type="common">Frosty pod rot fungus</name>
    <name type="synonym">Monilia roreri</name>
    <dbReference type="NCBI Taxonomy" id="221103"/>
    <lineage>
        <taxon>Eukaryota</taxon>
        <taxon>Fungi</taxon>
        <taxon>Dikarya</taxon>
        <taxon>Basidiomycota</taxon>
        <taxon>Agaricomycotina</taxon>
        <taxon>Agaricomycetes</taxon>
        <taxon>Agaricomycetidae</taxon>
        <taxon>Agaricales</taxon>
        <taxon>Marasmiineae</taxon>
        <taxon>Marasmiaceae</taxon>
        <taxon>Moniliophthora</taxon>
    </lineage>
</organism>
<dbReference type="eggNOG" id="ENOG502RC5K">
    <property type="taxonomic scope" value="Eukaryota"/>
</dbReference>
<dbReference type="InterPro" id="IPR036047">
    <property type="entry name" value="F-box-like_dom_sf"/>
</dbReference>
<dbReference type="SUPFAM" id="SSF81383">
    <property type="entry name" value="F-box domain"/>
    <property type="match status" value="1"/>
</dbReference>